<proteinExistence type="predicted"/>
<reference evidence="2" key="2">
    <citation type="submission" date="2012-12" db="EMBL/GenBank/DDBJ databases">
        <authorList>
            <consortium name="WormBase Consortium"/>
            <person name="Ghedin E."/>
            <person name="Paulini M."/>
        </authorList>
    </citation>
    <scope>NUCLEOTIDE SEQUENCE</scope>
    <source>
        <strain evidence="2">FR3</strain>
    </source>
</reference>
<name>A0A1I9G4F5_BRUMA</name>
<evidence type="ECO:0000256" key="1">
    <source>
        <dbReference type="SAM" id="MobiDB-lite"/>
    </source>
</evidence>
<organism evidence="2">
    <name type="scientific">Brugia malayi</name>
    <name type="common">Filarial nematode worm</name>
    <dbReference type="NCBI Taxonomy" id="6279"/>
    <lineage>
        <taxon>Eukaryota</taxon>
        <taxon>Metazoa</taxon>
        <taxon>Ecdysozoa</taxon>
        <taxon>Nematoda</taxon>
        <taxon>Chromadorea</taxon>
        <taxon>Rhabditida</taxon>
        <taxon>Spirurina</taxon>
        <taxon>Spiruromorpha</taxon>
        <taxon>Filarioidea</taxon>
        <taxon>Onchocercidae</taxon>
        <taxon>Brugia</taxon>
    </lineage>
</organism>
<dbReference type="AlphaFoldDB" id="A0A1I9G4F5"/>
<gene>
    <name evidence="2" type="primary">Bm14479</name>
    <name evidence="2" type="ORF">BM_Bm14479</name>
</gene>
<accession>A0A1I9G4F5</accession>
<evidence type="ECO:0000313" key="2">
    <source>
        <dbReference type="EMBL" id="CDP99858.1"/>
    </source>
</evidence>
<protein>
    <submittedName>
        <fullName evidence="2">Bm14479</fullName>
    </submittedName>
</protein>
<reference evidence="2" key="1">
    <citation type="journal article" date="2007" name="Science">
        <title>Draft genome of the filarial nematode parasite Brugia malayi.</title>
        <authorList>
            <person name="Ghedin E."/>
            <person name="Wang S."/>
            <person name="Spiro D."/>
            <person name="Caler E."/>
            <person name="Zhao Q."/>
            <person name="Crabtree J."/>
            <person name="Allen J.E."/>
            <person name="Delcher A.L."/>
            <person name="Guiliano D.B."/>
            <person name="Miranda-Saavedra D."/>
            <person name="Angiuoli S.V."/>
            <person name="Creasy T."/>
            <person name="Amedeo P."/>
            <person name="Haas B."/>
            <person name="El-Sayed N.M."/>
            <person name="Wortman J.R."/>
            <person name="Feldblyum T."/>
            <person name="Tallon L."/>
            <person name="Schatz M."/>
            <person name="Shumway M."/>
            <person name="Koo H."/>
            <person name="Salzberg S.L."/>
            <person name="Schobel S."/>
            <person name="Pertea M."/>
            <person name="Pop M."/>
            <person name="White O."/>
            <person name="Barton G.J."/>
            <person name="Carlow C.K."/>
            <person name="Crawford M.J."/>
            <person name="Daub J."/>
            <person name="Dimmic M.W."/>
            <person name="Estes C.F."/>
            <person name="Foster J.M."/>
            <person name="Ganatra M."/>
            <person name="Gregory W.F."/>
            <person name="Johnson N.M."/>
            <person name="Jin J."/>
            <person name="Komuniecki R."/>
            <person name="Korf I."/>
            <person name="Kumar S."/>
            <person name="Laney S."/>
            <person name="Li B.W."/>
            <person name="Li W."/>
            <person name="Lindblom T.H."/>
            <person name="Lustigman S."/>
            <person name="Ma D."/>
            <person name="Maina C.V."/>
            <person name="Martin D.M."/>
            <person name="McCarter J.P."/>
            <person name="McReynolds L."/>
            <person name="Mitreva M."/>
            <person name="Nutman T.B."/>
            <person name="Parkinson J."/>
            <person name="Peregrin-Alvarez J.M."/>
            <person name="Poole C."/>
            <person name="Ren Q."/>
            <person name="Saunders L."/>
            <person name="Sluder A.E."/>
            <person name="Smith K."/>
            <person name="Stanke M."/>
            <person name="Unnasch T.R."/>
            <person name="Ware J."/>
            <person name="Wei A.D."/>
            <person name="Weil G."/>
            <person name="Williams D.J."/>
            <person name="Zhang Y."/>
            <person name="Williams S.A."/>
            <person name="Fraser-Liggett C."/>
            <person name="Slatko B."/>
            <person name="Blaxter M.L."/>
            <person name="Scott A.L."/>
        </authorList>
    </citation>
    <scope>NUCLEOTIDE SEQUENCE</scope>
    <source>
        <strain evidence="2">FR3</strain>
    </source>
</reference>
<sequence>MLHQERDIKEKRDKATNHWSHDDNLELINKQPWITSLSRDAGRL</sequence>
<dbReference type="EMBL" id="LN857010">
    <property type="protein sequence ID" value="CDP99858.1"/>
    <property type="molecule type" value="Genomic_DNA"/>
</dbReference>
<feature type="region of interest" description="Disordered" evidence="1">
    <location>
        <begin position="1"/>
        <end position="21"/>
    </location>
</feature>